<evidence type="ECO:0000256" key="6">
    <source>
        <dbReference type="SAM" id="Phobius"/>
    </source>
</evidence>
<evidence type="ECO:0000313" key="9">
    <source>
        <dbReference type="Proteomes" id="UP000726105"/>
    </source>
</evidence>
<name>A0A935IMW1_9MICO</name>
<feature type="transmembrane region" description="Helical" evidence="6">
    <location>
        <begin position="193"/>
        <end position="211"/>
    </location>
</feature>
<dbReference type="GO" id="GO:0016020">
    <property type="term" value="C:membrane"/>
    <property type="evidence" value="ECO:0007669"/>
    <property type="project" value="UniProtKB-SubCell"/>
</dbReference>
<comment type="subcellular location">
    <subcellularLocation>
        <location evidence="1">Membrane</location>
        <topology evidence="1">Multi-pass membrane protein</topology>
    </subcellularLocation>
</comment>
<feature type="domain" description="EamA" evidence="7">
    <location>
        <begin position="13"/>
        <end position="144"/>
    </location>
</feature>
<feature type="transmembrane region" description="Helical" evidence="6">
    <location>
        <begin position="41"/>
        <end position="61"/>
    </location>
</feature>
<feature type="transmembrane region" description="Helical" evidence="6">
    <location>
        <begin position="73"/>
        <end position="92"/>
    </location>
</feature>
<evidence type="ECO:0000313" key="8">
    <source>
        <dbReference type="EMBL" id="MBK7272809.1"/>
    </source>
</evidence>
<evidence type="ECO:0000259" key="7">
    <source>
        <dbReference type="Pfam" id="PF00892"/>
    </source>
</evidence>
<dbReference type="PANTHER" id="PTHR32322:SF2">
    <property type="entry name" value="EAMA DOMAIN-CONTAINING PROTEIN"/>
    <property type="match status" value="1"/>
</dbReference>
<keyword evidence="3 6" id="KW-0812">Transmembrane</keyword>
<dbReference type="PANTHER" id="PTHR32322">
    <property type="entry name" value="INNER MEMBRANE TRANSPORTER"/>
    <property type="match status" value="1"/>
</dbReference>
<comment type="similarity">
    <text evidence="2">Belongs to the EamA transporter family.</text>
</comment>
<dbReference type="Proteomes" id="UP000726105">
    <property type="component" value="Unassembled WGS sequence"/>
</dbReference>
<feature type="transmembrane region" description="Helical" evidence="6">
    <location>
        <begin position="104"/>
        <end position="121"/>
    </location>
</feature>
<dbReference type="EMBL" id="JADJIB010000002">
    <property type="protein sequence ID" value="MBK7272809.1"/>
    <property type="molecule type" value="Genomic_DNA"/>
</dbReference>
<feature type="transmembrane region" description="Helical" evidence="6">
    <location>
        <begin position="12"/>
        <end position="35"/>
    </location>
</feature>
<comment type="caution">
    <text evidence="8">The sequence shown here is derived from an EMBL/GenBank/DDBJ whole genome shotgun (WGS) entry which is preliminary data.</text>
</comment>
<evidence type="ECO:0000256" key="5">
    <source>
        <dbReference type="ARBA" id="ARBA00023136"/>
    </source>
</evidence>
<feature type="transmembrane region" description="Helical" evidence="6">
    <location>
        <begin position="158"/>
        <end position="181"/>
    </location>
</feature>
<organism evidence="8 9">
    <name type="scientific">Candidatus Phosphoribacter hodrii</name>
    <dbReference type="NCBI Taxonomy" id="2953743"/>
    <lineage>
        <taxon>Bacteria</taxon>
        <taxon>Bacillati</taxon>
        <taxon>Actinomycetota</taxon>
        <taxon>Actinomycetes</taxon>
        <taxon>Micrococcales</taxon>
        <taxon>Dermatophilaceae</taxon>
        <taxon>Candidatus Phosphoribacter</taxon>
    </lineage>
</organism>
<dbReference type="InterPro" id="IPR050638">
    <property type="entry name" value="AA-Vitamin_Transporters"/>
</dbReference>
<evidence type="ECO:0000256" key="2">
    <source>
        <dbReference type="ARBA" id="ARBA00007362"/>
    </source>
</evidence>
<dbReference type="SUPFAM" id="SSF103481">
    <property type="entry name" value="Multidrug resistance efflux transporter EmrE"/>
    <property type="match status" value="2"/>
</dbReference>
<feature type="transmembrane region" description="Helical" evidence="6">
    <location>
        <begin position="223"/>
        <end position="245"/>
    </location>
</feature>
<feature type="transmembrane region" description="Helical" evidence="6">
    <location>
        <begin position="279"/>
        <end position="295"/>
    </location>
</feature>
<feature type="domain" description="EamA" evidence="7">
    <location>
        <begin position="160"/>
        <end position="296"/>
    </location>
</feature>
<evidence type="ECO:0000256" key="1">
    <source>
        <dbReference type="ARBA" id="ARBA00004141"/>
    </source>
</evidence>
<proteinExistence type="inferred from homology"/>
<accession>A0A935IMW1</accession>
<feature type="transmembrane region" description="Helical" evidence="6">
    <location>
        <begin position="254"/>
        <end position="273"/>
    </location>
</feature>
<dbReference type="InterPro" id="IPR000620">
    <property type="entry name" value="EamA_dom"/>
</dbReference>
<evidence type="ECO:0000256" key="4">
    <source>
        <dbReference type="ARBA" id="ARBA00022989"/>
    </source>
</evidence>
<dbReference type="AlphaFoldDB" id="A0A935IMW1"/>
<dbReference type="InterPro" id="IPR037185">
    <property type="entry name" value="EmrE-like"/>
</dbReference>
<sequence>MSGDRRVHLDRLAVSLVIGCTVVWGLGQVASKVALDEVPPLTQAGLRSIGAALLVLAWAKLRGIPLWERDRTLGPGLVAGALFAAEFAAVYSALQFTTAGRMTVFLYTAPFVVAIGMPFIARAERLTGLALAGLIAAFAGVGFAFADSFTSAGAGSQQWLGDLLAGLAALGWGATTLVIRATALAPIHPAKTLLYQLGVSGVGLTAIGWFVGERAQWPLSMTVAAALVFQVVVVGSTSFVVWFWLIRTYSATKLSAFTLLTPVVALVGGAALLREPVSPRIVVALVGVCLGLVAVNRR</sequence>
<evidence type="ECO:0000256" key="3">
    <source>
        <dbReference type="ARBA" id="ARBA00022692"/>
    </source>
</evidence>
<feature type="transmembrane region" description="Helical" evidence="6">
    <location>
        <begin position="128"/>
        <end position="146"/>
    </location>
</feature>
<reference evidence="8 9" key="1">
    <citation type="submission" date="2020-10" db="EMBL/GenBank/DDBJ databases">
        <title>Connecting structure to function with the recovery of over 1000 high-quality activated sludge metagenome-assembled genomes encoding full-length rRNA genes using long-read sequencing.</title>
        <authorList>
            <person name="Singleton C.M."/>
            <person name="Petriglieri F."/>
            <person name="Kristensen J.M."/>
            <person name="Kirkegaard R.H."/>
            <person name="Michaelsen T.Y."/>
            <person name="Andersen M.H."/>
            <person name="Karst S.M."/>
            <person name="Dueholm M.S."/>
            <person name="Nielsen P.H."/>
            <person name="Albertsen M."/>
        </authorList>
    </citation>
    <scope>NUCLEOTIDE SEQUENCE [LARGE SCALE GENOMIC DNA]</scope>
    <source>
        <strain evidence="8">Ega_18-Q3-R5-49_MAXAC.001</strain>
    </source>
</reference>
<dbReference type="Pfam" id="PF00892">
    <property type="entry name" value="EamA"/>
    <property type="match status" value="2"/>
</dbReference>
<protein>
    <submittedName>
        <fullName evidence="8">DMT family transporter</fullName>
    </submittedName>
</protein>
<keyword evidence="5 6" id="KW-0472">Membrane</keyword>
<keyword evidence="4 6" id="KW-1133">Transmembrane helix</keyword>
<gene>
    <name evidence="8" type="ORF">IPI13_06420</name>
</gene>